<name>A0A4P6XT17_9ASCO</name>
<keyword evidence="3 9" id="KW-0812">Transmembrane</keyword>
<accession>A0A4P6XT17</accession>
<evidence type="ECO:0000313" key="11">
    <source>
        <dbReference type="EMBL" id="QBM90727.1"/>
    </source>
</evidence>
<proteinExistence type="inferred from homology"/>
<dbReference type="PANTHER" id="PTHR45711:SF9">
    <property type="entry name" value="ANION_PROTON EXCHANGE TRANSPORTER GEF1"/>
    <property type="match status" value="1"/>
</dbReference>
<keyword evidence="6 9" id="KW-0472">Membrane</keyword>
<reference evidence="12" key="1">
    <citation type="submission" date="2019-03" db="EMBL/GenBank/DDBJ databases">
        <title>Snf2 controls pulcherriminic acid biosynthesis and connects pigmentation and antifungal activity of the yeast Metschnikowia pulcherrima.</title>
        <authorList>
            <person name="Gore-Lloyd D."/>
            <person name="Sumann I."/>
            <person name="Brachmann A.O."/>
            <person name="Schneeberger K."/>
            <person name="Ortiz-Merino R.A."/>
            <person name="Moreno-Beltran M."/>
            <person name="Schlaefli M."/>
            <person name="Kirner P."/>
            <person name="Santos Kron A."/>
            <person name="Wolfe K.H."/>
            <person name="Piel J."/>
            <person name="Ahrens C.H."/>
            <person name="Henk D."/>
            <person name="Freimoser F.M."/>
        </authorList>
    </citation>
    <scope>NUCLEOTIDE SEQUENCE [LARGE SCALE GENOMIC DNA]</scope>
    <source>
        <strain evidence="12">APC 1.2</strain>
    </source>
</reference>
<dbReference type="EMBL" id="CP034461">
    <property type="protein sequence ID" value="QBM90727.1"/>
    <property type="molecule type" value="Genomic_DNA"/>
</dbReference>
<feature type="transmembrane region" description="Helical" evidence="9">
    <location>
        <begin position="195"/>
        <end position="218"/>
    </location>
</feature>
<evidence type="ECO:0000313" key="12">
    <source>
        <dbReference type="Proteomes" id="UP000292447"/>
    </source>
</evidence>
<keyword evidence="5 9" id="KW-0406">Ion transport</keyword>
<evidence type="ECO:0000256" key="7">
    <source>
        <dbReference type="ARBA" id="ARBA00023214"/>
    </source>
</evidence>
<dbReference type="PANTHER" id="PTHR45711">
    <property type="entry name" value="CHLORIDE CHANNEL PROTEIN"/>
    <property type="match status" value="1"/>
</dbReference>
<keyword evidence="8" id="KW-0129">CBS domain</keyword>
<organism evidence="11 12">
    <name type="scientific">Metschnikowia aff. pulcherrima</name>
    <dbReference type="NCBI Taxonomy" id="2163413"/>
    <lineage>
        <taxon>Eukaryota</taxon>
        <taxon>Fungi</taxon>
        <taxon>Dikarya</taxon>
        <taxon>Ascomycota</taxon>
        <taxon>Saccharomycotina</taxon>
        <taxon>Pichiomycetes</taxon>
        <taxon>Metschnikowiaceae</taxon>
        <taxon>Metschnikowia</taxon>
    </lineage>
</organism>
<dbReference type="GO" id="GO:0006879">
    <property type="term" value="P:intracellular iron ion homeostasis"/>
    <property type="evidence" value="ECO:0007669"/>
    <property type="project" value="TreeGrafter"/>
</dbReference>
<dbReference type="GO" id="GO:0000324">
    <property type="term" value="C:fungal-type vacuole"/>
    <property type="evidence" value="ECO:0007669"/>
    <property type="project" value="TreeGrafter"/>
</dbReference>
<dbReference type="GO" id="GO:0005886">
    <property type="term" value="C:plasma membrane"/>
    <property type="evidence" value="ECO:0007669"/>
    <property type="project" value="TreeGrafter"/>
</dbReference>
<dbReference type="PROSITE" id="PS51371">
    <property type="entry name" value="CBS"/>
    <property type="match status" value="2"/>
</dbReference>
<feature type="transmembrane region" description="Helical" evidence="9">
    <location>
        <begin position="254"/>
        <end position="276"/>
    </location>
</feature>
<feature type="domain" description="CBS" evidence="10">
    <location>
        <begin position="576"/>
        <end position="638"/>
    </location>
</feature>
<feature type="transmembrane region" description="Helical" evidence="9">
    <location>
        <begin position="418"/>
        <end position="437"/>
    </location>
</feature>
<feature type="transmembrane region" description="Helical" evidence="9">
    <location>
        <begin position="329"/>
        <end position="349"/>
    </location>
</feature>
<keyword evidence="7 9" id="KW-0868">Chloride</keyword>
<evidence type="ECO:0000256" key="1">
    <source>
        <dbReference type="ARBA" id="ARBA00004141"/>
    </source>
</evidence>
<evidence type="ECO:0000256" key="6">
    <source>
        <dbReference type="ARBA" id="ARBA00023136"/>
    </source>
</evidence>
<keyword evidence="2 9" id="KW-0813">Transport</keyword>
<feature type="transmembrane region" description="Helical" evidence="9">
    <location>
        <begin position="150"/>
        <end position="174"/>
    </location>
</feature>
<dbReference type="SUPFAM" id="SSF81340">
    <property type="entry name" value="Clc chloride channel"/>
    <property type="match status" value="1"/>
</dbReference>
<evidence type="ECO:0000259" key="10">
    <source>
        <dbReference type="PROSITE" id="PS51371"/>
    </source>
</evidence>
<feature type="transmembrane region" description="Helical" evidence="9">
    <location>
        <begin position="288"/>
        <end position="308"/>
    </location>
</feature>
<evidence type="ECO:0000256" key="5">
    <source>
        <dbReference type="ARBA" id="ARBA00023065"/>
    </source>
</evidence>
<dbReference type="Gene3D" id="1.10.3080.10">
    <property type="entry name" value="Clc chloride channel"/>
    <property type="match status" value="1"/>
</dbReference>
<dbReference type="GO" id="GO:0005794">
    <property type="term" value="C:Golgi apparatus"/>
    <property type="evidence" value="ECO:0007669"/>
    <property type="project" value="TreeGrafter"/>
</dbReference>
<dbReference type="InterPro" id="IPR014743">
    <property type="entry name" value="Cl-channel_core"/>
</dbReference>
<evidence type="ECO:0000256" key="2">
    <source>
        <dbReference type="ARBA" id="ARBA00022448"/>
    </source>
</evidence>
<keyword evidence="4 9" id="KW-1133">Transmembrane helix</keyword>
<dbReference type="Gene3D" id="3.90.1280.20">
    <property type="match status" value="1"/>
</dbReference>
<dbReference type="InterPro" id="IPR000644">
    <property type="entry name" value="CBS_dom"/>
</dbReference>
<evidence type="ECO:0000256" key="9">
    <source>
        <dbReference type="RuleBase" id="RU361221"/>
    </source>
</evidence>
<comment type="subcellular location">
    <subcellularLocation>
        <location evidence="1 9">Membrane</location>
        <topology evidence="1 9">Multi-pass membrane protein</topology>
    </subcellularLocation>
</comment>
<dbReference type="PRINTS" id="PR00762">
    <property type="entry name" value="CLCHANNEL"/>
</dbReference>
<dbReference type="GO" id="GO:0006878">
    <property type="term" value="P:intracellular copper ion homeostasis"/>
    <property type="evidence" value="ECO:0007669"/>
    <property type="project" value="TreeGrafter"/>
</dbReference>
<evidence type="ECO:0000256" key="8">
    <source>
        <dbReference type="PROSITE-ProRule" id="PRU00703"/>
    </source>
</evidence>
<dbReference type="Pfam" id="PF00571">
    <property type="entry name" value="CBS"/>
    <property type="match status" value="1"/>
</dbReference>
<dbReference type="GO" id="GO:0005247">
    <property type="term" value="F:voltage-gated chloride channel activity"/>
    <property type="evidence" value="ECO:0007669"/>
    <property type="project" value="TreeGrafter"/>
</dbReference>
<dbReference type="FunFam" id="1.10.3080.10:FF:000011">
    <property type="entry name" value="Chloride channel protein"/>
    <property type="match status" value="1"/>
</dbReference>
<evidence type="ECO:0000256" key="4">
    <source>
        <dbReference type="ARBA" id="ARBA00022989"/>
    </source>
</evidence>
<gene>
    <name evidence="11" type="primary">MPUL0F03140</name>
    <name evidence="11" type="ORF">METSCH_F03140</name>
</gene>
<dbReference type="Gene3D" id="3.10.580.20">
    <property type="match status" value="1"/>
</dbReference>
<dbReference type="GO" id="GO:0005769">
    <property type="term" value="C:early endosome"/>
    <property type="evidence" value="ECO:0007669"/>
    <property type="project" value="TreeGrafter"/>
</dbReference>
<comment type="similarity">
    <text evidence="9">Belongs to the chloride channel (TC 2.A.49) family.</text>
</comment>
<dbReference type="AlphaFoldDB" id="A0A4P6XT17"/>
<feature type="domain" description="CBS" evidence="10">
    <location>
        <begin position="658"/>
        <end position="713"/>
    </location>
</feature>
<keyword evidence="12" id="KW-1185">Reference proteome</keyword>
<dbReference type="InterPro" id="IPR001807">
    <property type="entry name" value="ClC"/>
</dbReference>
<dbReference type="GO" id="GO:0005783">
    <property type="term" value="C:endoplasmic reticulum"/>
    <property type="evidence" value="ECO:0007669"/>
    <property type="project" value="TreeGrafter"/>
</dbReference>
<dbReference type="InterPro" id="IPR046342">
    <property type="entry name" value="CBS_dom_sf"/>
</dbReference>
<dbReference type="SUPFAM" id="SSF54631">
    <property type="entry name" value="CBS-domain pair"/>
    <property type="match status" value="1"/>
</dbReference>
<dbReference type="CDD" id="cd04591">
    <property type="entry name" value="CBS_pair_voltage-gated_CLC_euk_bac"/>
    <property type="match status" value="1"/>
</dbReference>
<protein>
    <recommendedName>
        <fullName evidence="9">Chloride channel protein</fullName>
    </recommendedName>
</protein>
<sequence length="753" mass="82300">MTPLEGSQPEIYSQIYDQSPPVLRSPETGAWLSQENVRAVQKFDAFTTVDWMDDELAEHRLRLAKRRHEMTMREQILDSLRTWVVLAAIGITIGAIAACLNVITAWLASLRMGYCSSQFYLSKTFCCWILGTEGTCADWLEWLHFLPLRYVTYIVLLALFSAVAAILVKTYAPFAAGLGISEIKCIVSGFVMNGFLGWSTLAIKSLGLPLAIALGLSLGKEGPSVHYAVCVGNSISALFRGYRTSASKLREFLTASAAAGVAVAFGLPMGGVLFSMEEIASVFQLPTLWKSYVCSLIAVTTLSAFNPFRTGQLVLFEVTYDTSWHFFELPFYALLGVFGGVYGIFVSRLNKRVAGFRKKFLADYAVREVVLLAVFSASFCYFNEFLKVDMTEAMQLLFAECLAKSAELCAPPLGKRKLVVSLLFATVARLFLTIITYGCKVPAGIFVPSMAAGATFGRALGMLVEHLNARYPSLPVFASCPTEGPCVISGTYALIGAGAALSGITHLTVTVAVIMFELTGAVKYIIPTMVAVTITKLINDKWGGGGIADQMIVFNGLPFIDSKEEFVFNTTVGAAMSTVTVVFTTLDVHTVKYVRDVLSETLFRGFPVVASEDHPQIVGYVRRVDLEEAIHGVDADRLCTFTARLRDAGDALDLACVVNPAPLVVNIGTTLEYLMDIFVRLGPRHVLVEADGQLAGAITRKDILRYEHTTHALHCPHLNDGLDEKAWKGFQATGNFIKRCLRHIGLGNLARRI</sequence>
<dbReference type="SMART" id="SM00116">
    <property type="entry name" value="CBS"/>
    <property type="match status" value="2"/>
</dbReference>
<comment type="caution">
    <text evidence="9">Lacks conserved residue(s) required for the propagation of feature annotation.</text>
</comment>
<dbReference type="Proteomes" id="UP000292447">
    <property type="component" value="Chromosome VI"/>
</dbReference>
<feature type="transmembrane region" description="Helical" evidence="9">
    <location>
        <begin position="83"/>
        <end position="108"/>
    </location>
</feature>
<evidence type="ECO:0000256" key="3">
    <source>
        <dbReference type="ARBA" id="ARBA00022692"/>
    </source>
</evidence>
<dbReference type="CDD" id="cd03684">
    <property type="entry name" value="ClC_3_like"/>
    <property type="match status" value="1"/>
</dbReference>
<dbReference type="Pfam" id="PF00654">
    <property type="entry name" value="Voltage_CLC"/>
    <property type="match status" value="1"/>
</dbReference>